<dbReference type="Proteomes" id="UP001244640">
    <property type="component" value="Unassembled WGS sequence"/>
</dbReference>
<protein>
    <recommendedName>
        <fullName evidence="5">Butirosin biosynthesis protein H N-terminal domain-containing protein</fullName>
    </recommendedName>
</protein>
<evidence type="ECO:0000313" key="3">
    <source>
        <dbReference type="EMBL" id="MDQ1150036.1"/>
    </source>
</evidence>
<dbReference type="InterPro" id="IPR026935">
    <property type="entry name" value="BtrH_N"/>
</dbReference>
<dbReference type="Pfam" id="PF16169">
    <property type="entry name" value="DUF4872"/>
    <property type="match status" value="1"/>
</dbReference>
<evidence type="ECO:0008006" key="5">
    <source>
        <dbReference type="Google" id="ProtNLM"/>
    </source>
</evidence>
<feature type="domain" description="DUF4872" evidence="2">
    <location>
        <begin position="58"/>
        <end position="109"/>
    </location>
</feature>
<dbReference type="InterPro" id="IPR032369">
    <property type="entry name" value="DUF4872"/>
</dbReference>
<gene>
    <name evidence="3" type="ORF">QE382_002020</name>
</gene>
<comment type="caution">
    <text evidence="3">The sequence shown here is derived from an EMBL/GenBank/DDBJ whole genome shotgun (WGS) entry which is preliminary data.</text>
</comment>
<sequence length="168" mass="19073">MDEGQPVGLKLDAYYLEYFANPFHFAGHYVAIYGYDDEHAYLVDTRQQGGNVKMSLASLALARAEKGPMSSKNLYYTIAGNMENVELKEVLIAAMVKNAKQYLAPPISNFQNPCHKREKCNGNIGFIRIGHLNEKIFCSNRFNRFSLKINNKLNLNVFIFNLLSIILT</sequence>
<accession>A0ABU0U502</accession>
<name>A0ABU0U502_9SPHI</name>
<evidence type="ECO:0000259" key="1">
    <source>
        <dbReference type="Pfam" id="PF14399"/>
    </source>
</evidence>
<evidence type="ECO:0000259" key="2">
    <source>
        <dbReference type="Pfam" id="PF16169"/>
    </source>
</evidence>
<organism evidence="3 4">
    <name type="scientific">Sphingobacterium zeae</name>
    <dbReference type="NCBI Taxonomy" id="1776859"/>
    <lineage>
        <taxon>Bacteria</taxon>
        <taxon>Pseudomonadati</taxon>
        <taxon>Bacteroidota</taxon>
        <taxon>Sphingobacteriia</taxon>
        <taxon>Sphingobacteriales</taxon>
        <taxon>Sphingobacteriaceae</taxon>
        <taxon>Sphingobacterium</taxon>
    </lineage>
</organism>
<dbReference type="EMBL" id="JAUTBA010000001">
    <property type="protein sequence ID" value="MDQ1150036.1"/>
    <property type="molecule type" value="Genomic_DNA"/>
</dbReference>
<dbReference type="Pfam" id="PF14399">
    <property type="entry name" value="BtrH_N"/>
    <property type="match status" value="1"/>
</dbReference>
<reference evidence="3 4" key="1">
    <citation type="submission" date="2023-07" db="EMBL/GenBank/DDBJ databases">
        <title>Functional and genomic diversity of the sorghum phyllosphere microbiome.</title>
        <authorList>
            <person name="Shade A."/>
        </authorList>
    </citation>
    <scope>NUCLEOTIDE SEQUENCE [LARGE SCALE GENOMIC DNA]</scope>
    <source>
        <strain evidence="3 4">SORGH_AS_0892</strain>
    </source>
</reference>
<evidence type="ECO:0000313" key="4">
    <source>
        <dbReference type="Proteomes" id="UP001244640"/>
    </source>
</evidence>
<keyword evidence="4" id="KW-1185">Reference proteome</keyword>
<feature type="domain" description="Butirosin biosynthesis protein H N-terminal" evidence="1">
    <location>
        <begin position="2"/>
        <end position="45"/>
    </location>
</feature>
<proteinExistence type="predicted"/>